<dbReference type="EMBL" id="CP136600">
    <property type="protein sequence ID" value="WOH36065.1"/>
    <property type="molecule type" value="Genomic_DNA"/>
</dbReference>
<keyword evidence="2" id="KW-0378">Hydrolase</keyword>
<keyword evidence="3" id="KW-1185">Reference proteome</keyword>
<dbReference type="RefSeq" id="WP_348394879.1">
    <property type="nucleotide sequence ID" value="NZ_CP136600.1"/>
</dbReference>
<evidence type="ECO:0000313" key="2">
    <source>
        <dbReference type="EMBL" id="WOH36065.1"/>
    </source>
</evidence>
<name>A0ABZ0GKJ6_9GAMM</name>
<evidence type="ECO:0000313" key="3">
    <source>
        <dbReference type="Proteomes" id="UP001301442"/>
    </source>
</evidence>
<dbReference type="PANTHER" id="PTHR42743:SF11">
    <property type="entry name" value="AMINODEOXYCHORISMATE LYASE"/>
    <property type="match status" value="1"/>
</dbReference>
<dbReference type="Proteomes" id="UP001301442">
    <property type="component" value="Chromosome"/>
</dbReference>
<dbReference type="SUPFAM" id="SSF52540">
    <property type="entry name" value="P-loop containing nucleoside triphosphate hydrolases"/>
    <property type="match status" value="1"/>
</dbReference>
<dbReference type="InterPro" id="IPR027417">
    <property type="entry name" value="P-loop_NTPase"/>
</dbReference>
<sequence>MTLKIAMWSGPRNISTAMMRSWENRNDTQVVDEPFYAYYLAQTKADHPMAKDVLASQSSSWQEVSEQLSQEQYQGKIFYQKHMTHHMLDDIDLTWTKKLRHCFLIRDPLFVINSYVKKMPTVSTEDIGIKRQLELYQQITDITGQDIPIIDSKDVLINPRGILSKLCESLAIEFDEDMLSWPKGKRNSDGVWAKHWYENVEASNSFAPYQEPLIKLTTQQKQLAQENDNYYQQLYKKRIIVTGEKIKLDR</sequence>
<dbReference type="Gene3D" id="3.40.50.300">
    <property type="entry name" value="P-loop containing nucleotide triphosphate hydrolases"/>
    <property type="match status" value="1"/>
</dbReference>
<accession>A0ABZ0GKJ6</accession>
<comment type="similarity">
    <text evidence="1">Belongs to the class-IV pyridoxal-phosphate-dependent aminotransferase family.</text>
</comment>
<dbReference type="GO" id="GO:0016787">
    <property type="term" value="F:hydrolase activity"/>
    <property type="evidence" value="ECO:0007669"/>
    <property type="project" value="UniProtKB-KW"/>
</dbReference>
<dbReference type="Pfam" id="PF19798">
    <property type="entry name" value="Sulfotransfer_5"/>
    <property type="match status" value="1"/>
</dbReference>
<dbReference type="InterPro" id="IPR050571">
    <property type="entry name" value="Class-IV_PLP-Dep_Aminotrnsfr"/>
</dbReference>
<proteinExistence type="inferred from homology"/>
<evidence type="ECO:0000256" key="1">
    <source>
        <dbReference type="ARBA" id="ARBA00009320"/>
    </source>
</evidence>
<gene>
    <name evidence="2" type="ORF">RI844_11855</name>
</gene>
<reference evidence="2 3" key="1">
    <citation type="submission" date="2023-09" db="EMBL/GenBank/DDBJ databases">
        <authorList>
            <person name="Qi X."/>
        </authorList>
    </citation>
    <scope>NUCLEOTIDE SEQUENCE [LARGE SCALE GENOMIC DNA]</scope>
    <source>
        <strain evidence="2 3">S1-1</strain>
    </source>
</reference>
<dbReference type="PANTHER" id="PTHR42743">
    <property type="entry name" value="AMINO-ACID AMINOTRANSFERASE"/>
    <property type="match status" value="1"/>
</dbReference>
<organism evidence="2 3">
    <name type="scientific">Thalassotalea fonticola</name>
    <dbReference type="NCBI Taxonomy" id="3065649"/>
    <lineage>
        <taxon>Bacteria</taxon>
        <taxon>Pseudomonadati</taxon>
        <taxon>Pseudomonadota</taxon>
        <taxon>Gammaproteobacteria</taxon>
        <taxon>Alteromonadales</taxon>
        <taxon>Colwelliaceae</taxon>
        <taxon>Thalassotalea</taxon>
    </lineage>
</organism>
<protein>
    <submittedName>
        <fullName evidence="2">HAD family hydrolase</fullName>
    </submittedName>
</protein>